<proteinExistence type="predicted"/>
<dbReference type="GO" id="GO:0009507">
    <property type="term" value="C:chloroplast"/>
    <property type="evidence" value="ECO:0007669"/>
    <property type="project" value="TreeGrafter"/>
</dbReference>
<evidence type="ECO:0000256" key="1">
    <source>
        <dbReference type="ARBA" id="ARBA00004602"/>
    </source>
</evidence>
<evidence type="ECO:0000256" key="3">
    <source>
        <dbReference type="ARBA" id="ARBA00022676"/>
    </source>
</evidence>
<dbReference type="SUPFAM" id="SSF53756">
    <property type="entry name" value="UDP-Glycosyltransferase/glycogen phosphorylase"/>
    <property type="match status" value="1"/>
</dbReference>
<evidence type="ECO:0000256" key="5">
    <source>
        <dbReference type="ARBA" id="ARBA00022922"/>
    </source>
</evidence>
<accession>A0A2G5CTI5</accession>
<keyword evidence="6" id="KW-0934">Plastid</keyword>
<evidence type="ECO:0000256" key="4">
    <source>
        <dbReference type="ARBA" id="ARBA00022679"/>
    </source>
</evidence>
<comment type="pathway">
    <text evidence="2">Glycan biosynthesis; starch biosynthesis.</text>
</comment>
<evidence type="ECO:0000256" key="6">
    <source>
        <dbReference type="ARBA" id="ARBA00023234"/>
    </source>
</evidence>
<reference evidence="8 9" key="1">
    <citation type="submission" date="2017-09" db="EMBL/GenBank/DDBJ databases">
        <title>WGS assembly of Aquilegia coerulea Goldsmith.</title>
        <authorList>
            <person name="Hodges S."/>
            <person name="Kramer E."/>
            <person name="Nordborg M."/>
            <person name="Tomkins J."/>
            <person name="Borevitz J."/>
            <person name="Derieg N."/>
            <person name="Yan J."/>
            <person name="Mihaltcheva S."/>
            <person name="Hayes R.D."/>
            <person name="Rokhsar D."/>
        </authorList>
    </citation>
    <scope>NUCLEOTIDE SEQUENCE [LARGE SCALE GENOMIC DNA]</scope>
    <source>
        <strain evidence="9">cv. Goldsmith</strain>
    </source>
</reference>
<dbReference type="Proteomes" id="UP000230069">
    <property type="component" value="Unassembled WGS sequence"/>
</dbReference>
<keyword evidence="6" id="KW-0035">Amyloplast</keyword>
<gene>
    <name evidence="8" type="ORF">AQUCO_03700110v1</name>
</gene>
<dbReference type="GO" id="GO:0009501">
    <property type="term" value="C:amyloplast"/>
    <property type="evidence" value="ECO:0007669"/>
    <property type="project" value="UniProtKB-SubCell"/>
</dbReference>
<dbReference type="InParanoid" id="A0A2G5CTI5"/>
<organism evidence="8 9">
    <name type="scientific">Aquilegia coerulea</name>
    <name type="common">Rocky mountain columbine</name>
    <dbReference type="NCBI Taxonomy" id="218851"/>
    <lineage>
        <taxon>Eukaryota</taxon>
        <taxon>Viridiplantae</taxon>
        <taxon>Streptophyta</taxon>
        <taxon>Embryophyta</taxon>
        <taxon>Tracheophyta</taxon>
        <taxon>Spermatophyta</taxon>
        <taxon>Magnoliopsida</taxon>
        <taxon>Ranunculales</taxon>
        <taxon>Ranunculaceae</taxon>
        <taxon>Thalictroideae</taxon>
        <taxon>Aquilegia</taxon>
    </lineage>
</organism>
<feature type="domain" description="Starch synthase catalytic" evidence="7">
    <location>
        <begin position="14"/>
        <end position="99"/>
    </location>
</feature>
<dbReference type="PANTHER" id="PTHR45825">
    <property type="entry name" value="GRANULE-BOUND STARCH SYNTHASE 1, CHLOROPLASTIC/AMYLOPLASTIC"/>
    <property type="match status" value="1"/>
</dbReference>
<keyword evidence="5" id="KW-0750">Starch biosynthesis</keyword>
<dbReference type="AlphaFoldDB" id="A0A2G5CTI5"/>
<evidence type="ECO:0000313" key="8">
    <source>
        <dbReference type="EMBL" id="PIA34593.1"/>
    </source>
</evidence>
<dbReference type="InterPro" id="IPR013534">
    <property type="entry name" value="Starch_synth_cat_dom"/>
</dbReference>
<dbReference type="GO" id="GO:0019252">
    <property type="term" value="P:starch biosynthetic process"/>
    <property type="evidence" value="ECO:0007669"/>
    <property type="project" value="UniProtKB-UniPathway"/>
</dbReference>
<name>A0A2G5CTI5_AQUCA</name>
<comment type="subcellular location">
    <subcellularLocation>
        <location evidence="1">Plastid</location>
        <location evidence="1">Amyloplast</location>
    </subcellularLocation>
</comment>
<dbReference type="OrthoDB" id="10535638at2759"/>
<dbReference type="Pfam" id="PF08323">
    <property type="entry name" value="Glyco_transf_5"/>
    <property type="match status" value="1"/>
</dbReference>
<evidence type="ECO:0000256" key="2">
    <source>
        <dbReference type="ARBA" id="ARBA00004727"/>
    </source>
</evidence>
<dbReference type="STRING" id="218851.A0A2G5CTI5"/>
<keyword evidence="4" id="KW-0808">Transferase</keyword>
<evidence type="ECO:0000313" key="9">
    <source>
        <dbReference type="Proteomes" id="UP000230069"/>
    </source>
</evidence>
<dbReference type="EMBL" id="KZ305054">
    <property type="protein sequence ID" value="PIA34593.1"/>
    <property type="molecule type" value="Genomic_DNA"/>
</dbReference>
<dbReference type="GO" id="GO:0016757">
    <property type="term" value="F:glycosyltransferase activity"/>
    <property type="evidence" value="ECO:0007669"/>
    <property type="project" value="UniProtKB-KW"/>
</dbReference>
<sequence length="166" mass="19070">MVVSPRFIKKLIHLQKVFVGHPSYHRTGNPYSAYGDNQLRFTLLCHATYEPPLVLPLGGFTYSEKALFLVNDWHAGLVSVPLAARYRSHGVYKDAGSILKFITLHIRSQMSCNYYVRSSLRPFRGMNVSQLCHEMVLQRDFKHWWQVLTSFASGHATSLVVDWMVL</sequence>
<dbReference type="UniPathway" id="UPA00152"/>
<keyword evidence="9" id="KW-1185">Reference proteome</keyword>
<evidence type="ECO:0000259" key="7">
    <source>
        <dbReference type="Pfam" id="PF08323"/>
    </source>
</evidence>
<protein>
    <recommendedName>
        <fullName evidence="7">Starch synthase catalytic domain-containing protein</fullName>
    </recommendedName>
</protein>
<keyword evidence="3" id="KW-0328">Glycosyltransferase</keyword>
<dbReference type="Gene3D" id="3.40.50.2000">
    <property type="entry name" value="Glycogen Phosphorylase B"/>
    <property type="match status" value="1"/>
</dbReference>
<dbReference type="PANTHER" id="PTHR45825:SF11">
    <property type="entry name" value="ALPHA AMYLASE DOMAIN-CONTAINING PROTEIN"/>
    <property type="match status" value="1"/>
</dbReference>